<protein>
    <recommendedName>
        <fullName evidence="3">GDYXXLXY domain-containing protein</fullName>
    </recommendedName>
</protein>
<evidence type="ECO:0000313" key="1">
    <source>
        <dbReference type="EMBL" id="QEC77972.1"/>
    </source>
</evidence>
<dbReference type="KEGG" id="mgk:FSB76_19265"/>
<keyword evidence="2" id="KW-1185">Reference proteome</keyword>
<evidence type="ECO:0008006" key="3">
    <source>
        <dbReference type="Google" id="ProtNLM"/>
    </source>
</evidence>
<dbReference type="AlphaFoldDB" id="A0A5B8W4W3"/>
<name>A0A5B8W4W3_9SPHI</name>
<dbReference type="EMBL" id="CP042437">
    <property type="protein sequence ID" value="QEC77972.1"/>
    <property type="molecule type" value="Genomic_DNA"/>
</dbReference>
<sequence length="183" mass="20712">MKRTFAFVLLIAHLFNLGGYMLLSQYLVYRSDKFASEQISKGRYDTANLIEIKIPQHLPGISNWKSYIRVSGQIQLEGVAYNYVKLKVTRDTVFVQCIPNYQTTKLLSQNVIYARQLSDIPVSKKAHESSGKRTGVDNKYNHPLIAYRFTPGVSAVKKPRGVIFIKINPPLISVNARPPELIG</sequence>
<dbReference type="RefSeq" id="WP_147056158.1">
    <property type="nucleotide sequence ID" value="NZ_CP042437.1"/>
</dbReference>
<organism evidence="1 2">
    <name type="scientific">Mucilaginibacter ginsenosidivorax</name>
    <dbReference type="NCBI Taxonomy" id="862126"/>
    <lineage>
        <taxon>Bacteria</taxon>
        <taxon>Pseudomonadati</taxon>
        <taxon>Bacteroidota</taxon>
        <taxon>Sphingobacteriia</taxon>
        <taxon>Sphingobacteriales</taxon>
        <taxon>Sphingobacteriaceae</taxon>
        <taxon>Mucilaginibacter</taxon>
    </lineage>
</organism>
<evidence type="ECO:0000313" key="2">
    <source>
        <dbReference type="Proteomes" id="UP000321362"/>
    </source>
</evidence>
<dbReference type="OrthoDB" id="950503at2"/>
<accession>A0A5B8W4W3</accession>
<reference evidence="1 2" key="1">
    <citation type="journal article" date="2013" name="J. Microbiol.">
        <title>Mucilaginibacter ginsenosidivorax sp. nov., with ginsenoside converting activity isolated from sediment.</title>
        <authorList>
            <person name="Kim J.K."/>
            <person name="Choi T.E."/>
            <person name="Liu Q.M."/>
            <person name="Park H.Y."/>
            <person name="Yi T.H."/>
            <person name="Yoon M.H."/>
            <person name="Kim S.C."/>
            <person name="Im W.T."/>
        </authorList>
    </citation>
    <scope>NUCLEOTIDE SEQUENCE [LARGE SCALE GENOMIC DNA]</scope>
    <source>
        <strain evidence="1 2">KHI28</strain>
    </source>
</reference>
<proteinExistence type="predicted"/>
<dbReference type="Proteomes" id="UP000321362">
    <property type="component" value="Chromosome"/>
</dbReference>
<gene>
    <name evidence="1" type="ORF">FSB76_19265</name>
</gene>